<comment type="similarity">
    <text evidence="2">Belongs to the sphingomyelin synthase family.</text>
</comment>
<evidence type="ECO:0000313" key="13">
    <source>
        <dbReference type="Proteomes" id="UP000591131"/>
    </source>
</evidence>
<dbReference type="AlphaFoldDB" id="A0A7J6MLE2"/>
<dbReference type="GO" id="GO:0005886">
    <property type="term" value="C:plasma membrane"/>
    <property type="evidence" value="ECO:0007669"/>
    <property type="project" value="TreeGrafter"/>
</dbReference>
<keyword evidence="7" id="KW-0443">Lipid metabolism</keyword>
<keyword evidence="8 10" id="KW-0472">Membrane</keyword>
<evidence type="ECO:0000256" key="2">
    <source>
        <dbReference type="ARBA" id="ARBA00005441"/>
    </source>
</evidence>
<dbReference type="GO" id="GO:0000139">
    <property type="term" value="C:Golgi membrane"/>
    <property type="evidence" value="ECO:0007669"/>
    <property type="project" value="TreeGrafter"/>
</dbReference>
<feature type="transmembrane region" description="Helical" evidence="10">
    <location>
        <begin position="190"/>
        <end position="213"/>
    </location>
</feature>
<sequence>MSMLSSTDDSPAQVQQSTLEVQAAEGGLENTATSKVVDKCEVSGLAAAGASSQECGLRSPRHRRRPFLVRMKSSIRARIDYVKEIWPLEWLVLKKGAWWGILLFVVTLIVHNWVHNMAYYYAGKYEVYGPYNGPKNSIHDFFFEWFGTGLVDTAVAPGDVTNYFSLLFGICYVLRPLLFPFPHRAMNMLWRWGVVASLATYARLLTFMVTLLPGSAQHCSEEEFNPPANWGVILTRLFTSGGCSDLIFSGHMMYTIIVTCGICRYSRNVYIKVFLILLTILQGFLIIASRSHYSVDVVVAAYAVPCMWIAFAHYVPNDFRVEDSESISSPDESGREEEEGDSALPSPGSVSNRPHSKISSESTRTSPGGRDLELGESPPTGARS</sequence>
<dbReference type="InterPro" id="IPR045221">
    <property type="entry name" value="Sphingomyelin_synth-like"/>
</dbReference>
<evidence type="ECO:0000256" key="8">
    <source>
        <dbReference type="ARBA" id="ARBA00023136"/>
    </source>
</evidence>
<evidence type="ECO:0000256" key="4">
    <source>
        <dbReference type="ARBA" id="ARBA00022692"/>
    </source>
</evidence>
<evidence type="ECO:0000256" key="10">
    <source>
        <dbReference type="SAM" id="Phobius"/>
    </source>
</evidence>
<dbReference type="PANTHER" id="PTHR21290:SF62">
    <property type="entry name" value="PHOSPHATIDYLINOSITOL:CERAMIDE INOSITOLPHOSPHOTRANSFERASE 1-RELATED"/>
    <property type="match status" value="1"/>
</dbReference>
<evidence type="ECO:0000256" key="5">
    <source>
        <dbReference type="ARBA" id="ARBA00022919"/>
    </source>
</evidence>
<keyword evidence="5" id="KW-0746">Sphingolipid metabolism</keyword>
<dbReference type="GO" id="GO:0046513">
    <property type="term" value="P:ceramide biosynthetic process"/>
    <property type="evidence" value="ECO:0007669"/>
    <property type="project" value="TreeGrafter"/>
</dbReference>
<dbReference type="Pfam" id="PF14360">
    <property type="entry name" value="PAP2_C"/>
    <property type="match status" value="1"/>
</dbReference>
<dbReference type="InterPro" id="IPR025749">
    <property type="entry name" value="Sphingomyelin_synth-like_dom"/>
</dbReference>
<keyword evidence="6 10" id="KW-1133">Transmembrane helix</keyword>
<gene>
    <name evidence="12" type="ORF">FOL47_000586</name>
</gene>
<evidence type="ECO:0000256" key="3">
    <source>
        <dbReference type="ARBA" id="ARBA00022679"/>
    </source>
</evidence>
<organism evidence="12 13">
    <name type="scientific">Perkinsus chesapeaki</name>
    <name type="common">Clam parasite</name>
    <name type="synonym">Perkinsus andrewsi</name>
    <dbReference type="NCBI Taxonomy" id="330153"/>
    <lineage>
        <taxon>Eukaryota</taxon>
        <taxon>Sar</taxon>
        <taxon>Alveolata</taxon>
        <taxon>Perkinsozoa</taxon>
        <taxon>Perkinsea</taxon>
        <taxon>Perkinsida</taxon>
        <taxon>Perkinsidae</taxon>
        <taxon>Perkinsus</taxon>
    </lineage>
</organism>
<keyword evidence="4 10" id="KW-0812">Transmembrane</keyword>
<protein>
    <recommendedName>
        <fullName evidence="11">Sphingomyelin synthase-like domain-containing protein</fullName>
    </recommendedName>
</protein>
<comment type="caution">
    <text evidence="12">The sequence shown here is derived from an EMBL/GenBank/DDBJ whole genome shotgun (WGS) entry which is preliminary data.</text>
</comment>
<dbReference type="Proteomes" id="UP000591131">
    <property type="component" value="Unassembled WGS sequence"/>
</dbReference>
<feature type="domain" description="Sphingomyelin synthase-like" evidence="11">
    <location>
        <begin position="242"/>
        <end position="313"/>
    </location>
</feature>
<name>A0A7J6MLE2_PERCH</name>
<dbReference type="PANTHER" id="PTHR21290">
    <property type="entry name" value="SPHINGOMYELIN SYNTHETASE"/>
    <property type="match status" value="1"/>
</dbReference>
<dbReference type="EMBL" id="JAAPAO010000110">
    <property type="protein sequence ID" value="KAF4672419.1"/>
    <property type="molecule type" value="Genomic_DNA"/>
</dbReference>
<comment type="subcellular location">
    <subcellularLocation>
        <location evidence="1">Membrane</location>
        <topology evidence="1">Multi-pass membrane protein</topology>
    </subcellularLocation>
</comment>
<evidence type="ECO:0000259" key="11">
    <source>
        <dbReference type="Pfam" id="PF14360"/>
    </source>
</evidence>
<feature type="transmembrane region" description="Helical" evidence="10">
    <location>
        <begin position="96"/>
        <end position="114"/>
    </location>
</feature>
<accession>A0A7J6MLE2</accession>
<evidence type="ECO:0000313" key="12">
    <source>
        <dbReference type="EMBL" id="KAF4672419.1"/>
    </source>
</evidence>
<evidence type="ECO:0000256" key="6">
    <source>
        <dbReference type="ARBA" id="ARBA00022989"/>
    </source>
</evidence>
<proteinExistence type="inferred from homology"/>
<feature type="region of interest" description="Disordered" evidence="9">
    <location>
        <begin position="323"/>
        <end position="384"/>
    </location>
</feature>
<reference evidence="12 13" key="1">
    <citation type="submission" date="2020-04" db="EMBL/GenBank/DDBJ databases">
        <title>Perkinsus chesapeaki whole genome sequence.</title>
        <authorList>
            <person name="Bogema D.R."/>
        </authorList>
    </citation>
    <scope>NUCLEOTIDE SEQUENCE [LARGE SCALE GENOMIC DNA]</scope>
    <source>
        <strain evidence="12">ATCC PRA-425</strain>
    </source>
</reference>
<evidence type="ECO:0000256" key="9">
    <source>
        <dbReference type="SAM" id="MobiDB-lite"/>
    </source>
</evidence>
<evidence type="ECO:0000256" key="1">
    <source>
        <dbReference type="ARBA" id="ARBA00004141"/>
    </source>
</evidence>
<dbReference type="GO" id="GO:0033188">
    <property type="term" value="F:sphingomyelin synthase activity"/>
    <property type="evidence" value="ECO:0007669"/>
    <property type="project" value="TreeGrafter"/>
</dbReference>
<feature type="transmembrane region" description="Helical" evidence="10">
    <location>
        <begin position="269"/>
        <end position="287"/>
    </location>
</feature>
<dbReference type="OrthoDB" id="422827at2759"/>
<feature type="transmembrane region" description="Helical" evidence="10">
    <location>
        <begin position="233"/>
        <end position="257"/>
    </location>
</feature>
<feature type="transmembrane region" description="Helical" evidence="10">
    <location>
        <begin position="293"/>
        <end position="315"/>
    </location>
</feature>
<evidence type="ECO:0000256" key="7">
    <source>
        <dbReference type="ARBA" id="ARBA00023098"/>
    </source>
</evidence>
<dbReference type="GO" id="GO:0047493">
    <property type="term" value="F:ceramide cholinephosphotransferase activity"/>
    <property type="evidence" value="ECO:0007669"/>
    <property type="project" value="TreeGrafter"/>
</dbReference>
<keyword evidence="13" id="KW-1185">Reference proteome</keyword>
<keyword evidence="3" id="KW-0808">Transferase</keyword>
<feature type="compositionally biased region" description="Polar residues" evidence="9">
    <location>
        <begin position="348"/>
        <end position="366"/>
    </location>
</feature>
<dbReference type="GO" id="GO:0005789">
    <property type="term" value="C:endoplasmic reticulum membrane"/>
    <property type="evidence" value="ECO:0007669"/>
    <property type="project" value="TreeGrafter"/>
</dbReference>